<name>A0ABV3LB30_9RHOB</name>
<protein>
    <recommendedName>
        <fullName evidence="4">VPLPA-CTERM sorting domain-containing protein</fullName>
    </recommendedName>
</protein>
<keyword evidence="1" id="KW-1133">Transmembrane helix</keyword>
<dbReference type="Proteomes" id="UP001553161">
    <property type="component" value="Unassembled WGS sequence"/>
</dbReference>
<dbReference type="EMBL" id="JBFBVU010000039">
    <property type="protein sequence ID" value="MEV8468761.1"/>
    <property type="molecule type" value="Genomic_DNA"/>
</dbReference>
<organism evidence="2 3">
    <name type="scientific">Meridianimarinicoccus marinus</name>
    <dbReference type="NCBI Taxonomy" id="3231483"/>
    <lineage>
        <taxon>Bacteria</taxon>
        <taxon>Pseudomonadati</taxon>
        <taxon>Pseudomonadota</taxon>
        <taxon>Alphaproteobacteria</taxon>
        <taxon>Rhodobacterales</taxon>
        <taxon>Paracoccaceae</taxon>
        <taxon>Meridianimarinicoccus</taxon>
    </lineage>
</organism>
<evidence type="ECO:0000256" key="1">
    <source>
        <dbReference type="SAM" id="Phobius"/>
    </source>
</evidence>
<dbReference type="RefSeq" id="WP_366194719.1">
    <property type="nucleotide sequence ID" value="NZ_JBFBVU010000039.1"/>
</dbReference>
<evidence type="ECO:0000313" key="3">
    <source>
        <dbReference type="Proteomes" id="UP001553161"/>
    </source>
</evidence>
<accession>A0ABV3LB30</accession>
<evidence type="ECO:0000313" key="2">
    <source>
        <dbReference type="EMBL" id="MEV8468761.1"/>
    </source>
</evidence>
<keyword evidence="1" id="KW-0812">Transmembrane</keyword>
<reference evidence="2 3" key="1">
    <citation type="submission" date="2024-07" db="EMBL/GenBank/DDBJ databases">
        <authorList>
            <person name="Kang M."/>
        </authorList>
    </citation>
    <scope>NUCLEOTIDE SEQUENCE [LARGE SCALE GENOMIC DNA]</scope>
    <source>
        <strain evidence="2 3">DFM31</strain>
    </source>
</reference>
<comment type="caution">
    <text evidence="2">The sequence shown here is derived from an EMBL/GenBank/DDBJ whole genome shotgun (WGS) entry which is preliminary data.</text>
</comment>
<sequence length="259" mass="27202">MDIDRLKGRIGLAAASLLVMVSAGPAVSLSLEFYEAGNPTSLVMLTDGDVTDQNGKDRNFQFSSTCTTCPGALSVGGFQISQISAKRTRPGKGRGAHLSFSFQGTSSAGTDAELVARVSDINFFRILHHFDTTQATLFGYAATPDTGNKISDVNWTSWISNSNFLFDTQQVVGTVSATSSDFFDVGRVNVAFASAGNPAVIIPSSTYSMTQTVRIGTDTNVDFTAFASTQAVPLPAALPVLGAALGALGLLGWRRRAAV</sequence>
<feature type="transmembrane region" description="Helical" evidence="1">
    <location>
        <begin position="234"/>
        <end position="253"/>
    </location>
</feature>
<proteinExistence type="predicted"/>
<gene>
    <name evidence="2" type="ORF">AB0T83_18535</name>
</gene>
<evidence type="ECO:0008006" key="4">
    <source>
        <dbReference type="Google" id="ProtNLM"/>
    </source>
</evidence>
<keyword evidence="1" id="KW-0472">Membrane</keyword>
<keyword evidence="3" id="KW-1185">Reference proteome</keyword>